<accession>A0A183B613</accession>
<feature type="compositionally biased region" description="Polar residues" evidence="1">
    <location>
        <begin position="122"/>
        <end position="131"/>
    </location>
</feature>
<dbReference type="GO" id="GO:0060271">
    <property type="term" value="P:cilium assembly"/>
    <property type="evidence" value="ECO:0007669"/>
    <property type="project" value="TreeGrafter"/>
</dbReference>
<evidence type="ECO:0000313" key="4">
    <source>
        <dbReference type="WBParaSite" id="ECPE_0001468801-mRNA-1"/>
    </source>
</evidence>
<protein>
    <submittedName>
        <fullName evidence="4">TRAPP trafficking subunit Trs65-domain-containing protein</fullName>
    </submittedName>
</protein>
<organism evidence="4">
    <name type="scientific">Echinostoma caproni</name>
    <dbReference type="NCBI Taxonomy" id="27848"/>
    <lineage>
        <taxon>Eukaryota</taxon>
        <taxon>Metazoa</taxon>
        <taxon>Spiralia</taxon>
        <taxon>Lophotrochozoa</taxon>
        <taxon>Platyhelminthes</taxon>
        <taxon>Trematoda</taxon>
        <taxon>Digenea</taxon>
        <taxon>Plagiorchiida</taxon>
        <taxon>Echinostomata</taxon>
        <taxon>Echinostomatoidea</taxon>
        <taxon>Echinostomatidae</taxon>
        <taxon>Echinostoma</taxon>
    </lineage>
</organism>
<dbReference type="PANTHER" id="PTHR45912:SF3">
    <property type="entry name" value="CILIA- AND FLAGELLA-ASSOCIATED PROTEIN 47"/>
    <property type="match status" value="1"/>
</dbReference>
<proteinExistence type="predicted"/>
<dbReference type="WBParaSite" id="ECPE_0001468801-mRNA-1">
    <property type="protein sequence ID" value="ECPE_0001468801-mRNA-1"/>
    <property type="gene ID" value="ECPE_0001468801"/>
</dbReference>
<feature type="region of interest" description="Disordered" evidence="1">
    <location>
        <begin position="99"/>
        <end position="131"/>
    </location>
</feature>
<gene>
    <name evidence="2" type="ORF">ECPE_LOCUS14648</name>
</gene>
<dbReference type="GO" id="GO:0005929">
    <property type="term" value="C:cilium"/>
    <property type="evidence" value="ECO:0007669"/>
    <property type="project" value="TreeGrafter"/>
</dbReference>
<evidence type="ECO:0000313" key="2">
    <source>
        <dbReference type="EMBL" id="VDP91920.1"/>
    </source>
</evidence>
<sequence>MWQEHNFNIRRIEKTFRRHDSSVQYTYLGCYFFVFPRRSKVTSILLENPTNQSFTLQPRITNPDVFALHWGASAQQLASVSAQLTTDCEVRSRVRSRGSPTRFDWDIQLPTAHRTPDDQAPSDPSVSGSQSVMVKLAPKSRVRLGLKFTPHALGELEHDGQIEFVSDEASLSLSRSLASSLGFALSVWLFKLRGCGLPPEPRDPVYTSVEIGSAVTLTLSMINPFRHPVLCDIYLTPVSYSALLKRVECAHSTALSSHPEDTKQPASDENADEQGSPENSRGFESMDLNKPLESAFQLLVRREKGVRVEAKAVFDIPLTFAPMEMREHEAVCCAVMRRVDGQSLGRGIESGEEIHELRWLTPIKGVPEATSQFTDFQEIGALGRTSLPRPIIMPTGSNRPALISGVARTVSRFHIELNLSANVPLTKSQQPFSSDMLSEDRPSQILIRPVSSTRSGPISARSRLRSSPSEWVGTSSWWTRAESGDVSWKLEAVTREQDRELAELINLDQLLRKSINIHLITLKKEKPTGPIELVLGVIFTPSRPFKYVRLTWMFLTDTYL</sequence>
<evidence type="ECO:0000256" key="1">
    <source>
        <dbReference type="SAM" id="MobiDB-lite"/>
    </source>
</evidence>
<dbReference type="AlphaFoldDB" id="A0A183B613"/>
<dbReference type="OrthoDB" id="6286307at2759"/>
<keyword evidence="3" id="KW-1185">Reference proteome</keyword>
<feature type="region of interest" description="Disordered" evidence="1">
    <location>
        <begin position="255"/>
        <end position="286"/>
    </location>
</feature>
<reference evidence="4" key="1">
    <citation type="submission" date="2016-06" db="UniProtKB">
        <authorList>
            <consortium name="WormBaseParasite"/>
        </authorList>
    </citation>
    <scope>IDENTIFICATION</scope>
</reference>
<reference evidence="2 3" key="2">
    <citation type="submission" date="2018-11" db="EMBL/GenBank/DDBJ databases">
        <authorList>
            <consortium name="Pathogen Informatics"/>
        </authorList>
    </citation>
    <scope>NUCLEOTIDE SEQUENCE [LARGE SCALE GENOMIC DNA]</scope>
    <source>
        <strain evidence="2 3">Egypt</strain>
    </source>
</reference>
<dbReference type="PANTHER" id="PTHR45912">
    <property type="entry name" value="CILIA- AND FLAGELLA-ASSOCIATED PROTEIN 47"/>
    <property type="match status" value="1"/>
</dbReference>
<name>A0A183B613_9TREM</name>
<evidence type="ECO:0000313" key="3">
    <source>
        <dbReference type="Proteomes" id="UP000272942"/>
    </source>
</evidence>
<dbReference type="Proteomes" id="UP000272942">
    <property type="component" value="Unassembled WGS sequence"/>
</dbReference>
<dbReference type="EMBL" id="UZAN01058134">
    <property type="protein sequence ID" value="VDP91920.1"/>
    <property type="molecule type" value="Genomic_DNA"/>
</dbReference>